<dbReference type="InterPro" id="IPR046732">
    <property type="entry name" value="DUF6624"/>
</dbReference>
<reference evidence="1 2" key="1">
    <citation type="submission" date="2021-03" db="EMBL/GenBank/DDBJ databases">
        <title>Sequencing the genomes of 1000 actinobacteria strains.</title>
        <authorList>
            <person name="Klenk H.-P."/>
        </authorList>
    </citation>
    <scope>NUCLEOTIDE SEQUENCE [LARGE SCALE GENOMIC DNA]</scope>
    <source>
        <strain evidence="1 2">DSM 18824</strain>
    </source>
</reference>
<sequence length="123" mass="13784">METSELQAELERRAALDQEARSAVDGWSDDPRTELWDVVNAVDADNSGWLIDVVTEQGWPQLSEIGEEAATNAWLLAQHADRQPEQQRLFHQLMAAAVQAGEAEPRLFAYLEDRVRINSGPVD</sequence>
<evidence type="ECO:0000313" key="2">
    <source>
        <dbReference type="Proteomes" id="UP000755585"/>
    </source>
</evidence>
<proteinExistence type="predicted"/>
<dbReference type="Proteomes" id="UP000755585">
    <property type="component" value="Unassembled WGS sequence"/>
</dbReference>
<keyword evidence="2" id="KW-1185">Reference proteome</keyword>
<dbReference type="Pfam" id="PF20329">
    <property type="entry name" value="DUF6624"/>
    <property type="match status" value="1"/>
</dbReference>
<evidence type="ECO:0000313" key="1">
    <source>
        <dbReference type="EMBL" id="MBP2353282.1"/>
    </source>
</evidence>
<dbReference type="RefSeq" id="WP_209696265.1">
    <property type="nucleotide sequence ID" value="NZ_BAAAVU010000001.1"/>
</dbReference>
<gene>
    <name evidence="1" type="ORF">JOF29_004392</name>
</gene>
<dbReference type="EMBL" id="JAGINT010000002">
    <property type="protein sequence ID" value="MBP2353282.1"/>
    <property type="molecule type" value="Genomic_DNA"/>
</dbReference>
<comment type="caution">
    <text evidence="1">The sequence shown here is derived from an EMBL/GenBank/DDBJ whole genome shotgun (WGS) entry which is preliminary data.</text>
</comment>
<organism evidence="1 2">
    <name type="scientific">Kribbella aluminosa</name>
    <dbReference type="NCBI Taxonomy" id="416017"/>
    <lineage>
        <taxon>Bacteria</taxon>
        <taxon>Bacillati</taxon>
        <taxon>Actinomycetota</taxon>
        <taxon>Actinomycetes</taxon>
        <taxon>Propionibacteriales</taxon>
        <taxon>Kribbellaceae</taxon>
        <taxon>Kribbella</taxon>
    </lineage>
</organism>
<protein>
    <submittedName>
        <fullName evidence="1">Uncharacterized protein</fullName>
    </submittedName>
</protein>
<name>A0ABS4UNR7_9ACTN</name>
<accession>A0ABS4UNR7</accession>